<dbReference type="EMBL" id="CANHGI010000005">
    <property type="protein sequence ID" value="CAI5453741.1"/>
    <property type="molecule type" value="Genomic_DNA"/>
</dbReference>
<evidence type="ECO:0000313" key="3">
    <source>
        <dbReference type="Proteomes" id="UP001152747"/>
    </source>
</evidence>
<feature type="transmembrane region" description="Helical" evidence="1">
    <location>
        <begin position="88"/>
        <end position="110"/>
    </location>
</feature>
<name>A0A9P1IZ57_9PELO</name>
<evidence type="ECO:0000256" key="1">
    <source>
        <dbReference type="SAM" id="Phobius"/>
    </source>
</evidence>
<sequence length="208" mass="24619">MLDVLITLLAVQRAVIIFLDEKWHFLVGRRAFQINTTVIWGALILQRIFVIQKSLQLSFRHLLTPYFSVIKIGFNGLGANNHPEVFEYYYYTIFASIMSSFFCTILYISLFYHLFKQRGNVHFWQVPEIAFLYEGVPLLVTRIVVSFYTLVKFEIHAVDIYNYEIHYRIISLALVQFTYLFDVETIRRYCKNRKIRTNAIDLSSSTQN</sequence>
<proteinExistence type="predicted"/>
<accession>A0A9P1IZ57</accession>
<reference evidence="2" key="1">
    <citation type="submission" date="2022-11" db="EMBL/GenBank/DDBJ databases">
        <authorList>
            <person name="Kikuchi T."/>
        </authorList>
    </citation>
    <scope>NUCLEOTIDE SEQUENCE</scope>
    <source>
        <strain evidence="2">PS1010</strain>
    </source>
</reference>
<dbReference type="AlphaFoldDB" id="A0A9P1IZ57"/>
<protein>
    <submittedName>
        <fullName evidence="2">Uncharacterized protein</fullName>
    </submittedName>
</protein>
<keyword evidence="1" id="KW-0812">Transmembrane</keyword>
<evidence type="ECO:0000313" key="2">
    <source>
        <dbReference type="EMBL" id="CAI5453741.1"/>
    </source>
</evidence>
<keyword evidence="1" id="KW-1133">Transmembrane helix</keyword>
<keyword evidence="3" id="KW-1185">Reference proteome</keyword>
<gene>
    <name evidence="2" type="ORF">CAMP_LOCUS16378</name>
</gene>
<dbReference type="OrthoDB" id="10470527at2759"/>
<keyword evidence="1" id="KW-0472">Membrane</keyword>
<feature type="transmembrane region" description="Helical" evidence="1">
    <location>
        <begin position="62"/>
        <end position="82"/>
    </location>
</feature>
<organism evidence="2 3">
    <name type="scientific">Caenorhabditis angaria</name>
    <dbReference type="NCBI Taxonomy" id="860376"/>
    <lineage>
        <taxon>Eukaryota</taxon>
        <taxon>Metazoa</taxon>
        <taxon>Ecdysozoa</taxon>
        <taxon>Nematoda</taxon>
        <taxon>Chromadorea</taxon>
        <taxon>Rhabditida</taxon>
        <taxon>Rhabditina</taxon>
        <taxon>Rhabditomorpha</taxon>
        <taxon>Rhabditoidea</taxon>
        <taxon>Rhabditidae</taxon>
        <taxon>Peloderinae</taxon>
        <taxon>Caenorhabditis</taxon>
    </lineage>
</organism>
<dbReference type="Proteomes" id="UP001152747">
    <property type="component" value="Unassembled WGS sequence"/>
</dbReference>
<comment type="caution">
    <text evidence="2">The sequence shown here is derived from an EMBL/GenBank/DDBJ whole genome shotgun (WGS) entry which is preliminary data.</text>
</comment>
<feature type="transmembrane region" description="Helical" evidence="1">
    <location>
        <begin position="32"/>
        <end position="50"/>
    </location>
</feature>